<comment type="caution">
    <text evidence="3">The sequence shown here is derived from an EMBL/GenBank/DDBJ whole genome shotgun (WGS) entry which is preliminary data.</text>
</comment>
<name>A0ABX1CAA7_9ACTN</name>
<sequence>MRRGGHALPRGPRRDATVRRPHQPEEHHVSDAKTLYTAIATSTGEGRRNGRVTTTDGSVSADLAIPTEMGGTGEGTNPEALFASGYAACFHSALKHVAAQEKVQIKDSAVVAEVSLHPNDEGGFKLSVALHAECGGVDQETADRLVAAAHTVCPYSNATRGNIDVTVDATVG</sequence>
<evidence type="ECO:0000256" key="2">
    <source>
        <dbReference type="SAM" id="MobiDB-lite"/>
    </source>
</evidence>
<dbReference type="InterPro" id="IPR036102">
    <property type="entry name" value="OsmC/Ohrsf"/>
</dbReference>
<proteinExistence type="inferred from homology"/>
<accession>A0ABX1CAA7</accession>
<reference evidence="3 4" key="1">
    <citation type="submission" date="2020-03" db="EMBL/GenBank/DDBJ databases">
        <title>Draft genome of Streptomyces sp. ventii, isolated from the Axial Seamount in the Pacific Ocean, and resequencing of the two type strains Streptomyces lonarensis strain NCL 716 and Streptomyces bohaiensis strain 11A07.</title>
        <authorList>
            <person name="Loughran R.M."/>
            <person name="Pfannmuller K.M."/>
            <person name="Wasson B.J."/>
            <person name="Deadmond M.C."/>
            <person name="Paddock B.E."/>
            <person name="Koyack M.J."/>
            <person name="Gallegos D.A."/>
            <person name="Mitchell E.A."/>
            <person name="Ushijima B."/>
            <person name="Saw J.H."/>
            <person name="Mcphail K.L."/>
            <person name="Videau P."/>
        </authorList>
    </citation>
    <scope>NUCLEOTIDE SEQUENCE [LARGE SCALE GENOMIC DNA]</scope>
    <source>
        <strain evidence="3 4">11A07</strain>
    </source>
</reference>
<protein>
    <submittedName>
        <fullName evidence="3">Organic hydroperoxide resistance protein</fullName>
    </submittedName>
</protein>
<dbReference type="InterPro" id="IPR003718">
    <property type="entry name" value="OsmC/Ohr_fam"/>
</dbReference>
<feature type="compositionally biased region" description="Basic and acidic residues" evidence="2">
    <location>
        <begin position="12"/>
        <end position="31"/>
    </location>
</feature>
<dbReference type="Pfam" id="PF02566">
    <property type="entry name" value="OsmC"/>
    <property type="match status" value="1"/>
</dbReference>
<dbReference type="InterPro" id="IPR019953">
    <property type="entry name" value="OHR"/>
</dbReference>
<organism evidence="3 4">
    <name type="scientific">Streptomyces bohaiensis</name>
    <dbReference type="NCBI Taxonomy" id="1431344"/>
    <lineage>
        <taxon>Bacteria</taxon>
        <taxon>Bacillati</taxon>
        <taxon>Actinomycetota</taxon>
        <taxon>Actinomycetes</taxon>
        <taxon>Kitasatosporales</taxon>
        <taxon>Streptomycetaceae</taxon>
        <taxon>Streptomyces</taxon>
    </lineage>
</organism>
<gene>
    <name evidence="3" type="ORF">HCN52_06220</name>
</gene>
<dbReference type="EMBL" id="JAAVJC010000029">
    <property type="protein sequence ID" value="NJQ14545.1"/>
    <property type="molecule type" value="Genomic_DNA"/>
</dbReference>
<dbReference type="Proteomes" id="UP000727056">
    <property type="component" value="Unassembled WGS sequence"/>
</dbReference>
<dbReference type="Gene3D" id="3.30.300.20">
    <property type="match status" value="1"/>
</dbReference>
<dbReference type="NCBIfam" id="TIGR03561">
    <property type="entry name" value="organ_hyd_perox"/>
    <property type="match status" value="1"/>
</dbReference>
<evidence type="ECO:0000256" key="1">
    <source>
        <dbReference type="ARBA" id="ARBA00007378"/>
    </source>
</evidence>
<dbReference type="InterPro" id="IPR015946">
    <property type="entry name" value="KH_dom-like_a/b"/>
</dbReference>
<feature type="region of interest" description="Disordered" evidence="2">
    <location>
        <begin position="1"/>
        <end position="76"/>
    </location>
</feature>
<evidence type="ECO:0000313" key="3">
    <source>
        <dbReference type="EMBL" id="NJQ14545.1"/>
    </source>
</evidence>
<dbReference type="PANTHER" id="PTHR33797">
    <property type="entry name" value="ORGANIC HYDROPEROXIDE RESISTANCE PROTEIN-LIKE"/>
    <property type="match status" value="1"/>
</dbReference>
<keyword evidence="4" id="KW-1185">Reference proteome</keyword>
<dbReference type="PANTHER" id="PTHR33797:SF2">
    <property type="entry name" value="ORGANIC HYDROPEROXIDE RESISTANCE PROTEIN-LIKE"/>
    <property type="match status" value="1"/>
</dbReference>
<comment type="similarity">
    <text evidence="1">Belongs to the OsmC/Ohr family.</text>
</comment>
<evidence type="ECO:0000313" key="4">
    <source>
        <dbReference type="Proteomes" id="UP000727056"/>
    </source>
</evidence>
<dbReference type="Gene3D" id="2.20.25.10">
    <property type="match status" value="1"/>
</dbReference>
<dbReference type="SUPFAM" id="SSF82784">
    <property type="entry name" value="OsmC-like"/>
    <property type="match status" value="1"/>
</dbReference>